<dbReference type="AlphaFoldDB" id="A0A383EAW0"/>
<evidence type="ECO:0000313" key="1">
    <source>
        <dbReference type="EMBL" id="SVE53238.1"/>
    </source>
</evidence>
<organism evidence="1">
    <name type="scientific">marine metagenome</name>
    <dbReference type="NCBI Taxonomy" id="408172"/>
    <lineage>
        <taxon>unclassified sequences</taxon>
        <taxon>metagenomes</taxon>
        <taxon>ecological metagenomes</taxon>
    </lineage>
</organism>
<proteinExistence type="predicted"/>
<protein>
    <submittedName>
        <fullName evidence="1">Uncharacterized protein</fullName>
    </submittedName>
</protein>
<reference evidence="1" key="1">
    <citation type="submission" date="2018-05" db="EMBL/GenBank/DDBJ databases">
        <authorList>
            <person name="Lanie J.A."/>
            <person name="Ng W.-L."/>
            <person name="Kazmierczak K.M."/>
            <person name="Andrzejewski T.M."/>
            <person name="Davidsen T.M."/>
            <person name="Wayne K.J."/>
            <person name="Tettelin H."/>
            <person name="Glass J.I."/>
            <person name="Rusch D."/>
            <person name="Podicherti R."/>
            <person name="Tsui H.-C.T."/>
            <person name="Winkler M.E."/>
        </authorList>
    </citation>
    <scope>NUCLEOTIDE SEQUENCE</scope>
</reference>
<accession>A0A383EAW0</accession>
<feature type="non-terminal residue" evidence="1">
    <location>
        <position position="40"/>
    </location>
</feature>
<name>A0A383EAW0_9ZZZZ</name>
<sequence length="40" mass="4816">MGNDNIRKEIEKIKQEINKEVRGKWIGDKYVYTPLHKETL</sequence>
<gene>
    <name evidence="1" type="ORF">METZ01_LOCUS506092</name>
</gene>
<dbReference type="EMBL" id="UINC01223869">
    <property type="protein sequence ID" value="SVE53238.1"/>
    <property type="molecule type" value="Genomic_DNA"/>
</dbReference>